<protein>
    <submittedName>
        <fullName evidence="1">Uncharacterized protein</fullName>
    </submittedName>
</protein>
<name>A0AA40IS51_CLONO</name>
<accession>A0AA40IS51</accession>
<proteinExistence type="predicted"/>
<keyword evidence="2" id="KW-1185">Reference proteome</keyword>
<dbReference type="RefSeq" id="WP_039222181.1">
    <property type="nucleotide sequence ID" value="NZ_JENW01000154.1"/>
</dbReference>
<reference evidence="1 2" key="1">
    <citation type="submission" date="2014-02" db="EMBL/GenBank/DDBJ databases">
        <title>Plasmidome dynamics in the species complex Clostridium novyi sensu lato converts strains of independent lineages into distinctly different pathogens.</title>
        <authorList>
            <person name="Skarin H."/>
            <person name="Segerman B."/>
        </authorList>
    </citation>
    <scope>NUCLEOTIDE SEQUENCE [LARGE SCALE GENOMIC DNA]</scope>
    <source>
        <strain evidence="1 2">ATCC 27606</strain>
    </source>
</reference>
<dbReference type="AlphaFoldDB" id="A0AA40IS51"/>
<dbReference type="Proteomes" id="UP000027770">
    <property type="component" value="Unassembled WGS sequence"/>
</dbReference>
<comment type="caution">
    <text evidence="1">The sequence shown here is derived from an EMBL/GenBank/DDBJ whole genome shotgun (WGS) entry which is preliminary data.</text>
</comment>
<organism evidence="1 2">
    <name type="scientific">Clostridium novyi B str. ATCC 27606</name>
    <dbReference type="NCBI Taxonomy" id="1443123"/>
    <lineage>
        <taxon>Bacteria</taxon>
        <taxon>Bacillati</taxon>
        <taxon>Bacillota</taxon>
        <taxon>Clostridia</taxon>
        <taxon>Eubacteriales</taxon>
        <taxon>Clostridiaceae</taxon>
        <taxon>Clostridium</taxon>
    </lineage>
</organism>
<evidence type="ECO:0000313" key="2">
    <source>
        <dbReference type="Proteomes" id="UP000027770"/>
    </source>
</evidence>
<dbReference type="EMBL" id="JENW01000154">
    <property type="protein sequence ID" value="KEI12048.1"/>
    <property type="molecule type" value="Genomic_DNA"/>
</dbReference>
<gene>
    <name evidence="1" type="ORF">Z959_05410</name>
</gene>
<evidence type="ECO:0000313" key="1">
    <source>
        <dbReference type="EMBL" id="KEI12048.1"/>
    </source>
</evidence>
<sequence length="126" mass="14559">MTTKEKKFINNYICQSLNTPANSITVLNDGLYIAFCVLKFKVGTELFTEKSPKIIQGNSYKILYPSKAYDVDFTVYCYVSFTTSKIICHRESHISFTKCLILQGTIFNPSCRDYRYEISNYYGCKC</sequence>